<evidence type="ECO:0000256" key="1">
    <source>
        <dbReference type="SAM" id="Phobius"/>
    </source>
</evidence>
<dbReference type="Proteomes" id="UP001595791">
    <property type="component" value="Unassembled WGS sequence"/>
</dbReference>
<keyword evidence="1" id="KW-0472">Membrane</keyword>
<feature type="signal peptide" evidence="2">
    <location>
        <begin position="1"/>
        <end position="23"/>
    </location>
</feature>
<keyword evidence="4" id="KW-1185">Reference proteome</keyword>
<accession>A0ABV8MMA0</accession>
<evidence type="ECO:0000256" key="2">
    <source>
        <dbReference type="SAM" id="SignalP"/>
    </source>
</evidence>
<dbReference type="Pfam" id="PF05356">
    <property type="entry name" value="Phage_Coat_B"/>
    <property type="match status" value="1"/>
</dbReference>
<dbReference type="RefSeq" id="WP_378161133.1">
    <property type="nucleotide sequence ID" value="NZ_JBHSBU010000001.1"/>
</dbReference>
<name>A0ABV8MMA0_9NEIS</name>
<dbReference type="SUPFAM" id="SSF57987">
    <property type="entry name" value="Inovirus (filamentous phage) major coat protein"/>
    <property type="match status" value="1"/>
</dbReference>
<keyword evidence="1" id="KW-0812">Transmembrane</keyword>
<gene>
    <name evidence="3" type="ORF">ACFOW7_03655</name>
</gene>
<sequence>MRNFKKKAVAVISVSAMSAGAMAADMDMSAVTGAVKEAGTAVATVGAAVLLVYVGIKVWKWVRGAL</sequence>
<keyword evidence="1" id="KW-1133">Transmembrane helix</keyword>
<dbReference type="EMBL" id="JBHSBU010000001">
    <property type="protein sequence ID" value="MFC4158451.1"/>
    <property type="molecule type" value="Genomic_DNA"/>
</dbReference>
<keyword evidence="2" id="KW-0732">Signal</keyword>
<reference evidence="4" key="1">
    <citation type="journal article" date="2019" name="Int. J. Syst. Evol. Microbiol.">
        <title>The Global Catalogue of Microorganisms (GCM) 10K type strain sequencing project: providing services to taxonomists for standard genome sequencing and annotation.</title>
        <authorList>
            <consortium name="The Broad Institute Genomics Platform"/>
            <consortium name="The Broad Institute Genome Sequencing Center for Infectious Disease"/>
            <person name="Wu L."/>
            <person name="Ma J."/>
        </authorList>
    </citation>
    <scope>NUCLEOTIDE SEQUENCE [LARGE SCALE GENOMIC DNA]</scope>
    <source>
        <strain evidence="4">LMG 29894</strain>
    </source>
</reference>
<comment type="caution">
    <text evidence="3">The sequence shown here is derived from an EMBL/GenBank/DDBJ whole genome shotgun (WGS) entry which is preliminary data.</text>
</comment>
<proteinExistence type="predicted"/>
<dbReference type="InterPro" id="IPR008020">
    <property type="entry name" value="G8P"/>
</dbReference>
<feature type="transmembrane region" description="Helical" evidence="1">
    <location>
        <begin position="39"/>
        <end position="59"/>
    </location>
</feature>
<organism evidence="3 4">
    <name type="scientific">Chitinimonas lacunae</name>
    <dbReference type="NCBI Taxonomy" id="1963018"/>
    <lineage>
        <taxon>Bacteria</taxon>
        <taxon>Pseudomonadati</taxon>
        <taxon>Pseudomonadota</taxon>
        <taxon>Betaproteobacteria</taxon>
        <taxon>Neisseriales</taxon>
        <taxon>Chitinibacteraceae</taxon>
        <taxon>Chitinimonas</taxon>
    </lineage>
</organism>
<evidence type="ECO:0000313" key="4">
    <source>
        <dbReference type="Proteomes" id="UP001595791"/>
    </source>
</evidence>
<feature type="chain" id="PRO_5045730989" evidence="2">
    <location>
        <begin position="24"/>
        <end position="66"/>
    </location>
</feature>
<evidence type="ECO:0000313" key="3">
    <source>
        <dbReference type="EMBL" id="MFC4158451.1"/>
    </source>
</evidence>
<protein>
    <submittedName>
        <fullName evidence="3">Major capsid protein</fullName>
    </submittedName>
</protein>